<dbReference type="InterPro" id="IPR036388">
    <property type="entry name" value="WH-like_DNA-bd_sf"/>
</dbReference>
<name>A0ABT9RGI6_9ACTN</name>
<dbReference type="SUPFAM" id="SSF46785">
    <property type="entry name" value="Winged helix' DNA-binding domain"/>
    <property type="match status" value="1"/>
</dbReference>
<dbReference type="InterPro" id="IPR005119">
    <property type="entry name" value="LysR_subst-bd"/>
</dbReference>
<keyword evidence="3 7" id="KW-0238">DNA-binding</keyword>
<feature type="region of interest" description="Disordered" evidence="5">
    <location>
        <begin position="294"/>
        <end position="318"/>
    </location>
</feature>
<dbReference type="Gene3D" id="1.10.10.10">
    <property type="entry name" value="Winged helix-like DNA-binding domain superfamily/Winged helix DNA-binding domain"/>
    <property type="match status" value="1"/>
</dbReference>
<dbReference type="Pfam" id="PF03466">
    <property type="entry name" value="LysR_substrate"/>
    <property type="match status" value="1"/>
</dbReference>
<sequence>MMDLNTLKQFMVVARLEHLSRAADELHIAQPSLSRTIARLESELGTPLFNRSGRLRLNDAGKLFRDHVERSLGELEAGRRAVAEAGNQGPGTVRLASETFLTLTGPLAAYKQAHPSIEIELHWSLAEDMTRLLRAQDVDLCVASQPIHAEGLKSTPLFDEAVGVGTPLDHPLADRTSVSIDELADQPFVTAREGHWLRRLLDRLFAARDLTPKIVCEVDELTAIAGLIGAGLGIGLVPSFARHFAFARHSTTRAPLTWIAVDNPDCRRRVTLYWGADSHLPTAARLMRTTITNWDWNTDGPQTQRPRTTPEPARQPQA</sequence>
<dbReference type="PANTHER" id="PTHR30346:SF28">
    <property type="entry name" value="HTH-TYPE TRANSCRIPTIONAL REGULATOR CYNR"/>
    <property type="match status" value="1"/>
</dbReference>
<feature type="domain" description="HTH lysR-type" evidence="6">
    <location>
        <begin position="2"/>
        <end position="58"/>
    </location>
</feature>
<evidence type="ECO:0000256" key="2">
    <source>
        <dbReference type="ARBA" id="ARBA00023015"/>
    </source>
</evidence>
<evidence type="ECO:0000313" key="7">
    <source>
        <dbReference type="EMBL" id="MDP9868392.1"/>
    </source>
</evidence>
<dbReference type="PROSITE" id="PS50931">
    <property type="entry name" value="HTH_LYSR"/>
    <property type="match status" value="1"/>
</dbReference>
<dbReference type="SUPFAM" id="SSF53850">
    <property type="entry name" value="Periplasmic binding protein-like II"/>
    <property type="match status" value="1"/>
</dbReference>
<dbReference type="Gene3D" id="3.40.190.290">
    <property type="match status" value="1"/>
</dbReference>
<evidence type="ECO:0000256" key="4">
    <source>
        <dbReference type="ARBA" id="ARBA00023163"/>
    </source>
</evidence>
<keyword evidence="2" id="KW-0805">Transcription regulation</keyword>
<evidence type="ECO:0000256" key="5">
    <source>
        <dbReference type="SAM" id="MobiDB-lite"/>
    </source>
</evidence>
<dbReference type="Pfam" id="PF00126">
    <property type="entry name" value="HTH_1"/>
    <property type="match status" value="1"/>
</dbReference>
<dbReference type="InterPro" id="IPR000847">
    <property type="entry name" value="LysR_HTH_N"/>
</dbReference>
<feature type="compositionally biased region" description="Low complexity" evidence="5">
    <location>
        <begin position="301"/>
        <end position="318"/>
    </location>
</feature>
<evidence type="ECO:0000259" key="6">
    <source>
        <dbReference type="PROSITE" id="PS50931"/>
    </source>
</evidence>
<protein>
    <submittedName>
        <fullName evidence="7">DNA-binding transcriptional LysR family regulator</fullName>
    </submittedName>
</protein>
<keyword evidence="8" id="KW-1185">Reference proteome</keyword>
<accession>A0ABT9RGI6</accession>
<dbReference type="PANTHER" id="PTHR30346">
    <property type="entry name" value="TRANSCRIPTIONAL DUAL REGULATOR HCAR-RELATED"/>
    <property type="match status" value="1"/>
</dbReference>
<evidence type="ECO:0000313" key="8">
    <source>
        <dbReference type="Proteomes" id="UP001230426"/>
    </source>
</evidence>
<dbReference type="EMBL" id="JAUSRB010000002">
    <property type="protein sequence ID" value="MDP9868392.1"/>
    <property type="molecule type" value="Genomic_DNA"/>
</dbReference>
<dbReference type="Proteomes" id="UP001230426">
    <property type="component" value="Unassembled WGS sequence"/>
</dbReference>
<reference evidence="7 8" key="1">
    <citation type="submission" date="2023-07" db="EMBL/GenBank/DDBJ databases">
        <title>Sequencing the genomes of 1000 actinobacteria strains.</title>
        <authorList>
            <person name="Klenk H.-P."/>
        </authorList>
    </citation>
    <scope>NUCLEOTIDE SEQUENCE [LARGE SCALE GENOMIC DNA]</scope>
    <source>
        <strain evidence="7 8">DSM 44109</strain>
    </source>
</reference>
<dbReference type="GO" id="GO:0003677">
    <property type="term" value="F:DNA binding"/>
    <property type="evidence" value="ECO:0007669"/>
    <property type="project" value="UniProtKB-KW"/>
</dbReference>
<dbReference type="InterPro" id="IPR036390">
    <property type="entry name" value="WH_DNA-bd_sf"/>
</dbReference>
<dbReference type="RefSeq" id="WP_306871210.1">
    <property type="nucleotide sequence ID" value="NZ_JAUSRB010000002.1"/>
</dbReference>
<comment type="caution">
    <text evidence="7">The sequence shown here is derived from an EMBL/GenBank/DDBJ whole genome shotgun (WGS) entry which is preliminary data.</text>
</comment>
<evidence type="ECO:0000256" key="1">
    <source>
        <dbReference type="ARBA" id="ARBA00009437"/>
    </source>
</evidence>
<evidence type="ECO:0000256" key="3">
    <source>
        <dbReference type="ARBA" id="ARBA00023125"/>
    </source>
</evidence>
<gene>
    <name evidence="7" type="ORF">J2S55_007658</name>
</gene>
<organism evidence="7 8">
    <name type="scientific">Streptosporangium brasiliense</name>
    <dbReference type="NCBI Taxonomy" id="47480"/>
    <lineage>
        <taxon>Bacteria</taxon>
        <taxon>Bacillati</taxon>
        <taxon>Actinomycetota</taxon>
        <taxon>Actinomycetes</taxon>
        <taxon>Streptosporangiales</taxon>
        <taxon>Streptosporangiaceae</taxon>
        <taxon>Streptosporangium</taxon>
    </lineage>
</organism>
<comment type="similarity">
    <text evidence="1">Belongs to the LysR transcriptional regulatory family.</text>
</comment>
<dbReference type="PRINTS" id="PR00039">
    <property type="entry name" value="HTHLYSR"/>
</dbReference>
<proteinExistence type="inferred from homology"/>
<keyword evidence="4" id="KW-0804">Transcription</keyword>